<evidence type="ECO:0000313" key="7">
    <source>
        <dbReference type="Proteomes" id="UP000283077"/>
    </source>
</evidence>
<dbReference type="PROSITE" id="PS01081">
    <property type="entry name" value="HTH_TETR_1"/>
    <property type="match status" value="1"/>
</dbReference>
<keyword evidence="1" id="KW-0805">Transcription regulation</keyword>
<dbReference type="InterPro" id="IPR001647">
    <property type="entry name" value="HTH_TetR"/>
</dbReference>
<comment type="caution">
    <text evidence="6">The sequence shown here is derived from an EMBL/GenBank/DDBJ whole genome shotgun (WGS) entry which is preliminary data.</text>
</comment>
<dbReference type="Gene3D" id="1.10.10.60">
    <property type="entry name" value="Homeodomain-like"/>
    <property type="match status" value="1"/>
</dbReference>
<evidence type="ECO:0000256" key="3">
    <source>
        <dbReference type="ARBA" id="ARBA00023163"/>
    </source>
</evidence>
<evidence type="ECO:0000256" key="2">
    <source>
        <dbReference type="ARBA" id="ARBA00023125"/>
    </source>
</evidence>
<reference evidence="6 7" key="1">
    <citation type="submission" date="2019-01" db="EMBL/GenBank/DDBJ databases">
        <authorList>
            <person name="Chen W.-M."/>
        </authorList>
    </citation>
    <scope>NUCLEOTIDE SEQUENCE [LARGE SCALE GENOMIC DNA]</scope>
    <source>
        <strain evidence="6 7">KYPC3</strain>
    </source>
</reference>
<dbReference type="Gene3D" id="1.10.357.10">
    <property type="entry name" value="Tetracycline Repressor, domain 2"/>
    <property type="match status" value="1"/>
</dbReference>
<feature type="DNA-binding region" description="H-T-H motif" evidence="4">
    <location>
        <begin position="35"/>
        <end position="54"/>
    </location>
</feature>
<dbReference type="InterPro" id="IPR039536">
    <property type="entry name" value="TetR_C_Proteobacteria"/>
</dbReference>
<dbReference type="InterPro" id="IPR009057">
    <property type="entry name" value="Homeodomain-like_sf"/>
</dbReference>
<keyword evidence="2 4" id="KW-0238">DNA-binding</keyword>
<dbReference type="PRINTS" id="PR00455">
    <property type="entry name" value="HTHTETR"/>
</dbReference>
<feature type="domain" description="HTH tetR-type" evidence="5">
    <location>
        <begin position="12"/>
        <end position="72"/>
    </location>
</feature>
<gene>
    <name evidence="6" type="ORF">EOE67_06110</name>
</gene>
<dbReference type="Pfam" id="PF14246">
    <property type="entry name" value="TetR_C_7"/>
    <property type="match status" value="1"/>
</dbReference>
<sequence length="205" mass="23051">MVQVVVTQSRSEQKRQAVLDAAVAEFQRCGFGGASMDAIAELAQVSKRTVYNHFASKEILFEQATVLLWSRSKSAATVPFDAKRPLADQLAQIARQSWAYYQQDDFIELARVVMAEYIRQPERAVAAMTQLEQQEGGLESWLKAAIGAGMLQIPDLKLAASQFWGLFKTFSFWPKVFQLGSYDAQQQQIIDSNVAMFLALYQVKK</sequence>
<dbReference type="InterPro" id="IPR050109">
    <property type="entry name" value="HTH-type_TetR-like_transc_reg"/>
</dbReference>
<dbReference type="GO" id="GO:0000976">
    <property type="term" value="F:transcription cis-regulatory region binding"/>
    <property type="evidence" value="ECO:0007669"/>
    <property type="project" value="TreeGrafter"/>
</dbReference>
<dbReference type="InterPro" id="IPR023772">
    <property type="entry name" value="DNA-bd_HTH_TetR-type_CS"/>
</dbReference>
<dbReference type="PANTHER" id="PTHR30055:SF224">
    <property type="entry name" value="TRANSCRIPTIONAL REGULATOR TETR FAMILY"/>
    <property type="match status" value="1"/>
</dbReference>
<dbReference type="AlphaFoldDB" id="A0A437R1J7"/>
<dbReference type="GO" id="GO:0003700">
    <property type="term" value="F:DNA-binding transcription factor activity"/>
    <property type="evidence" value="ECO:0007669"/>
    <property type="project" value="TreeGrafter"/>
</dbReference>
<keyword evidence="3" id="KW-0804">Transcription</keyword>
<evidence type="ECO:0000313" key="6">
    <source>
        <dbReference type="EMBL" id="RVU40615.1"/>
    </source>
</evidence>
<proteinExistence type="predicted"/>
<evidence type="ECO:0000256" key="4">
    <source>
        <dbReference type="PROSITE-ProRule" id="PRU00335"/>
    </source>
</evidence>
<evidence type="ECO:0000256" key="1">
    <source>
        <dbReference type="ARBA" id="ARBA00023015"/>
    </source>
</evidence>
<dbReference type="SUPFAM" id="SSF46689">
    <property type="entry name" value="Homeodomain-like"/>
    <property type="match status" value="1"/>
</dbReference>
<dbReference type="FunFam" id="1.10.10.60:FF:000141">
    <property type="entry name" value="TetR family transcriptional regulator"/>
    <property type="match status" value="1"/>
</dbReference>
<keyword evidence="7" id="KW-1185">Reference proteome</keyword>
<dbReference type="RefSeq" id="WP_127698152.1">
    <property type="nucleotide sequence ID" value="NZ_SACS01000004.1"/>
</dbReference>
<dbReference type="OrthoDB" id="116240at2"/>
<protein>
    <submittedName>
        <fullName evidence="6">TetR/AcrR family transcriptional regulator</fullName>
    </submittedName>
</protein>
<organism evidence="6 7">
    <name type="scientific">Rheinheimera riviphila</name>
    <dbReference type="NCBI Taxonomy" id="1834037"/>
    <lineage>
        <taxon>Bacteria</taxon>
        <taxon>Pseudomonadati</taxon>
        <taxon>Pseudomonadota</taxon>
        <taxon>Gammaproteobacteria</taxon>
        <taxon>Chromatiales</taxon>
        <taxon>Chromatiaceae</taxon>
        <taxon>Rheinheimera</taxon>
    </lineage>
</organism>
<dbReference type="PROSITE" id="PS50977">
    <property type="entry name" value="HTH_TETR_2"/>
    <property type="match status" value="1"/>
</dbReference>
<dbReference type="Pfam" id="PF00440">
    <property type="entry name" value="TetR_N"/>
    <property type="match status" value="1"/>
</dbReference>
<dbReference type="Proteomes" id="UP000283077">
    <property type="component" value="Unassembled WGS sequence"/>
</dbReference>
<accession>A0A437R1J7</accession>
<dbReference type="PANTHER" id="PTHR30055">
    <property type="entry name" value="HTH-TYPE TRANSCRIPTIONAL REGULATOR RUTR"/>
    <property type="match status" value="1"/>
</dbReference>
<evidence type="ECO:0000259" key="5">
    <source>
        <dbReference type="PROSITE" id="PS50977"/>
    </source>
</evidence>
<dbReference type="EMBL" id="SACS01000004">
    <property type="protein sequence ID" value="RVU40615.1"/>
    <property type="molecule type" value="Genomic_DNA"/>
</dbReference>
<name>A0A437R1J7_9GAMM</name>